<evidence type="ECO:0000313" key="2">
    <source>
        <dbReference type="Proteomes" id="UP000238701"/>
    </source>
</evidence>
<accession>A0A2U3KXQ0</accession>
<sequence length="107" mass="12321">MPKEELRLEVEKELTGRETEPWEIIYFKLYQSQMPVIEKAIETAALMLGTDKSRGYCLEMICADFLAGANLENGDPETLLFSMTRFFKFLPGEQRQAFLGYLNEKAS</sequence>
<protein>
    <submittedName>
        <fullName evidence="1">Uncharacterized protein</fullName>
    </submittedName>
</protein>
<dbReference type="AlphaFoldDB" id="A0A2U3KXQ0"/>
<proteinExistence type="predicted"/>
<evidence type="ECO:0000313" key="1">
    <source>
        <dbReference type="EMBL" id="SPF44435.1"/>
    </source>
</evidence>
<dbReference type="EMBL" id="OMOD01000148">
    <property type="protein sequence ID" value="SPF44435.1"/>
    <property type="molecule type" value="Genomic_DNA"/>
</dbReference>
<gene>
    <name evidence="1" type="ORF">SBA1_530071</name>
</gene>
<organism evidence="1 2">
    <name type="scientific">Candidatus Sulfotelmatobacter kueseliae</name>
    <dbReference type="NCBI Taxonomy" id="2042962"/>
    <lineage>
        <taxon>Bacteria</taxon>
        <taxon>Pseudomonadati</taxon>
        <taxon>Acidobacteriota</taxon>
        <taxon>Terriglobia</taxon>
        <taxon>Terriglobales</taxon>
        <taxon>Candidatus Korobacteraceae</taxon>
        <taxon>Candidatus Sulfotelmatobacter</taxon>
    </lineage>
</organism>
<name>A0A2U3KXQ0_9BACT</name>
<reference evidence="2" key="1">
    <citation type="submission" date="2018-02" db="EMBL/GenBank/DDBJ databases">
        <authorList>
            <person name="Hausmann B."/>
        </authorList>
    </citation>
    <scope>NUCLEOTIDE SEQUENCE [LARGE SCALE GENOMIC DNA]</scope>
    <source>
        <strain evidence="2">Peat soil MAG SbA1</strain>
    </source>
</reference>
<dbReference type="Proteomes" id="UP000238701">
    <property type="component" value="Unassembled WGS sequence"/>
</dbReference>